<reference evidence="1" key="1">
    <citation type="submission" date="2021-06" db="EMBL/GenBank/DDBJ databases">
        <authorList>
            <person name="Kallberg Y."/>
            <person name="Tangrot J."/>
            <person name="Rosling A."/>
        </authorList>
    </citation>
    <scope>NUCLEOTIDE SEQUENCE</scope>
    <source>
        <strain evidence="1">CL356</strain>
    </source>
</reference>
<gene>
    <name evidence="1" type="ORF">ACOLOM_LOCUS6043</name>
</gene>
<proteinExistence type="predicted"/>
<accession>A0ACA9MC72</accession>
<sequence>VYILTYGGGMVSGDIVSIEVETQQNVNLMLLTQGSTKIYKRKNREHTQNQETIHSVGTQQRLNAHIQKNSMLLQLPEPTTCFHAADYSQRQKFSLENDTSSVVILDWFTSGRMSRGERWEFASYESGIDLLVGEKLIFRDVVFLKNDFENKDVNEIHRRLEPYECFATLVIYGPKTISITNRVLNEYDKIVVGKTNRIIDLTWSASALCFEREKVNGVVIKIAGITTEMVRNFLVHVALKGLDEIIGENLFERAL</sequence>
<protein>
    <submittedName>
        <fullName evidence="1">7650_t:CDS:1</fullName>
    </submittedName>
</protein>
<feature type="non-terminal residue" evidence="1">
    <location>
        <position position="1"/>
    </location>
</feature>
<dbReference type="Proteomes" id="UP000789525">
    <property type="component" value="Unassembled WGS sequence"/>
</dbReference>
<evidence type="ECO:0000313" key="2">
    <source>
        <dbReference type="Proteomes" id="UP000789525"/>
    </source>
</evidence>
<comment type="caution">
    <text evidence="1">The sequence shown here is derived from an EMBL/GenBank/DDBJ whole genome shotgun (WGS) entry which is preliminary data.</text>
</comment>
<dbReference type="EMBL" id="CAJVPT010011935">
    <property type="protein sequence ID" value="CAG8583263.1"/>
    <property type="molecule type" value="Genomic_DNA"/>
</dbReference>
<keyword evidence="2" id="KW-1185">Reference proteome</keyword>
<evidence type="ECO:0000313" key="1">
    <source>
        <dbReference type="EMBL" id="CAG8583263.1"/>
    </source>
</evidence>
<name>A0ACA9MC72_9GLOM</name>
<organism evidence="1 2">
    <name type="scientific">Acaulospora colombiana</name>
    <dbReference type="NCBI Taxonomy" id="27376"/>
    <lineage>
        <taxon>Eukaryota</taxon>
        <taxon>Fungi</taxon>
        <taxon>Fungi incertae sedis</taxon>
        <taxon>Mucoromycota</taxon>
        <taxon>Glomeromycotina</taxon>
        <taxon>Glomeromycetes</taxon>
        <taxon>Diversisporales</taxon>
        <taxon>Acaulosporaceae</taxon>
        <taxon>Acaulospora</taxon>
    </lineage>
</organism>